<protein>
    <submittedName>
        <fullName evidence="1">Pectinesterase inhibitor</fullName>
    </submittedName>
</protein>
<accession>A0ACC0G218</accession>
<evidence type="ECO:0000313" key="1">
    <source>
        <dbReference type="EMBL" id="KAI7994698.1"/>
    </source>
</evidence>
<organism evidence="1 2">
    <name type="scientific">Camellia lanceoleosa</name>
    <dbReference type="NCBI Taxonomy" id="1840588"/>
    <lineage>
        <taxon>Eukaryota</taxon>
        <taxon>Viridiplantae</taxon>
        <taxon>Streptophyta</taxon>
        <taxon>Embryophyta</taxon>
        <taxon>Tracheophyta</taxon>
        <taxon>Spermatophyta</taxon>
        <taxon>Magnoliopsida</taxon>
        <taxon>eudicotyledons</taxon>
        <taxon>Gunneridae</taxon>
        <taxon>Pentapetalae</taxon>
        <taxon>asterids</taxon>
        <taxon>Ericales</taxon>
        <taxon>Theaceae</taxon>
        <taxon>Camellia</taxon>
    </lineage>
</organism>
<evidence type="ECO:0000313" key="2">
    <source>
        <dbReference type="Proteomes" id="UP001060215"/>
    </source>
</evidence>
<proteinExistence type="predicted"/>
<reference evidence="1 2" key="1">
    <citation type="journal article" date="2022" name="Plant J.">
        <title>Chromosome-level genome of Camellia lanceoleosa provides a valuable resource for understanding genome evolution and self-incompatibility.</title>
        <authorList>
            <person name="Gong W."/>
            <person name="Xiao S."/>
            <person name="Wang L."/>
            <person name="Liao Z."/>
            <person name="Chang Y."/>
            <person name="Mo W."/>
            <person name="Hu G."/>
            <person name="Li W."/>
            <person name="Zhao G."/>
            <person name="Zhu H."/>
            <person name="Hu X."/>
            <person name="Ji K."/>
            <person name="Xiang X."/>
            <person name="Song Q."/>
            <person name="Yuan D."/>
            <person name="Jin S."/>
            <person name="Zhang L."/>
        </authorList>
    </citation>
    <scope>NUCLEOTIDE SEQUENCE [LARGE SCALE GENOMIC DNA]</scope>
    <source>
        <strain evidence="1">SQ_2022a</strain>
    </source>
</reference>
<gene>
    <name evidence="1" type="ORF">LOK49_LG11G02582</name>
</gene>
<name>A0ACC0G218_9ERIC</name>
<keyword evidence="2" id="KW-1185">Reference proteome</keyword>
<dbReference type="EMBL" id="CM045769">
    <property type="protein sequence ID" value="KAI7994698.1"/>
    <property type="molecule type" value="Genomic_DNA"/>
</dbReference>
<dbReference type="Proteomes" id="UP001060215">
    <property type="component" value="Chromosome 12"/>
</dbReference>
<sequence length="146" mass="16240">MLKDICSHTQNSSFCFQTMKSYPHTATTNRRGLAEYSIDLTRGSAQQTLPIVKLLAKQATDPKLKAQYISCTASYDNAMGFIDAFKGSLADGDYEGVMAQASWVMSNVDDCEQQFKTPPVDPSQLPERNRNLFYLASMVAEIPIEI</sequence>
<comment type="caution">
    <text evidence="1">The sequence shown here is derived from an EMBL/GenBank/DDBJ whole genome shotgun (WGS) entry which is preliminary data.</text>
</comment>